<dbReference type="Gene3D" id="2.10.25.10">
    <property type="entry name" value="Laminin"/>
    <property type="match status" value="9"/>
</dbReference>
<organism evidence="10 11">
    <name type="scientific">Etheostoma spectabile</name>
    <name type="common">orangethroat darter</name>
    <dbReference type="NCBI Taxonomy" id="54343"/>
    <lineage>
        <taxon>Eukaryota</taxon>
        <taxon>Metazoa</taxon>
        <taxon>Chordata</taxon>
        <taxon>Craniata</taxon>
        <taxon>Vertebrata</taxon>
        <taxon>Euteleostomi</taxon>
        <taxon>Actinopterygii</taxon>
        <taxon>Neopterygii</taxon>
        <taxon>Teleostei</taxon>
        <taxon>Neoteleostei</taxon>
        <taxon>Acanthomorphata</taxon>
        <taxon>Eupercaria</taxon>
        <taxon>Perciformes</taxon>
        <taxon>Percoidei</taxon>
        <taxon>Percidae</taxon>
        <taxon>Etheostomatinae</taxon>
        <taxon>Etheostoma</taxon>
    </lineage>
</organism>
<feature type="disulfide bond" evidence="6">
    <location>
        <begin position="329"/>
        <end position="338"/>
    </location>
</feature>
<dbReference type="SUPFAM" id="SSF57184">
    <property type="entry name" value="Growth factor receptor domain"/>
    <property type="match status" value="1"/>
</dbReference>
<dbReference type="Proteomes" id="UP000327493">
    <property type="component" value="Chromosome 12"/>
</dbReference>
<feature type="domain" description="EGF-like" evidence="9">
    <location>
        <begin position="827"/>
        <end position="862"/>
    </location>
</feature>
<dbReference type="FunFam" id="2.60.120.200:FF:000055">
    <property type="entry name" value="Crumbs cell polarity complex component 1"/>
    <property type="match status" value="1"/>
</dbReference>
<dbReference type="AlphaFoldDB" id="A0A5J5D385"/>
<dbReference type="EMBL" id="VOFY01000012">
    <property type="protein sequence ID" value="KAA8587350.1"/>
    <property type="molecule type" value="Genomic_DNA"/>
</dbReference>
<dbReference type="FunFam" id="2.10.25.10:FF:000472">
    <property type="entry name" value="Uncharacterized protein, isoform A"/>
    <property type="match status" value="1"/>
</dbReference>
<evidence type="ECO:0000259" key="9">
    <source>
        <dbReference type="PROSITE" id="PS50026"/>
    </source>
</evidence>
<feature type="domain" description="EGF-like" evidence="9">
    <location>
        <begin position="864"/>
        <end position="900"/>
    </location>
</feature>
<keyword evidence="4 6" id="KW-1015">Disulfide bond</keyword>
<feature type="domain" description="EGF-like" evidence="9">
    <location>
        <begin position="919"/>
        <end position="957"/>
    </location>
</feature>
<dbReference type="FunFam" id="2.10.25.10:FF:000122">
    <property type="entry name" value="Protein crumbs homolog 2"/>
    <property type="match status" value="1"/>
</dbReference>
<feature type="domain" description="EGF-like" evidence="9">
    <location>
        <begin position="519"/>
        <end position="555"/>
    </location>
</feature>
<feature type="disulfide bond" evidence="6">
    <location>
        <begin position="831"/>
        <end position="841"/>
    </location>
</feature>
<proteinExistence type="predicted"/>
<evidence type="ECO:0000256" key="6">
    <source>
        <dbReference type="PROSITE-ProRule" id="PRU00076"/>
    </source>
</evidence>
<evidence type="ECO:0000256" key="7">
    <source>
        <dbReference type="SAM" id="SignalP"/>
    </source>
</evidence>
<evidence type="ECO:0000256" key="5">
    <source>
        <dbReference type="ARBA" id="ARBA00023180"/>
    </source>
</evidence>
<feature type="domain" description="Laminin G" evidence="8">
    <location>
        <begin position="109"/>
        <end position="300"/>
    </location>
</feature>
<dbReference type="PROSITE" id="PS00010">
    <property type="entry name" value="ASX_HYDROXYL"/>
    <property type="match status" value="2"/>
</dbReference>
<evidence type="ECO:0000256" key="1">
    <source>
        <dbReference type="ARBA" id="ARBA00022536"/>
    </source>
</evidence>
<dbReference type="GO" id="GO:0005509">
    <property type="term" value="F:calcium ion binding"/>
    <property type="evidence" value="ECO:0007669"/>
    <property type="project" value="InterPro"/>
</dbReference>
<feature type="disulfide bond" evidence="6">
    <location>
        <begin position="985"/>
        <end position="994"/>
    </location>
</feature>
<dbReference type="Gene3D" id="2.60.120.200">
    <property type="match status" value="3"/>
</dbReference>
<dbReference type="InterPro" id="IPR000152">
    <property type="entry name" value="EGF-type_Asp/Asn_hydroxyl_site"/>
</dbReference>
<feature type="disulfide bond" evidence="6">
    <location>
        <begin position="852"/>
        <end position="861"/>
    </location>
</feature>
<dbReference type="GO" id="GO:0032991">
    <property type="term" value="C:protein-containing complex"/>
    <property type="evidence" value="ECO:0007669"/>
    <property type="project" value="TreeGrafter"/>
</dbReference>
<dbReference type="SUPFAM" id="SSF49899">
    <property type="entry name" value="Concanavalin A-like lectins/glucanases"/>
    <property type="match status" value="3"/>
</dbReference>
<evidence type="ECO:0000313" key="10">
    <source>
        <dbReference type="EMBL" id="KAA8587350.1"/>
    </source>
</evidence>
<keyword evidence="2 7" id="KW-0732">Signal</keyword>
<dbReference type="PANTHER" id="PTHR24049:SF22">
    <property type="entry name" value="DROSOPHILA CRUMBS HOMOLOG"/>
    <property type="match status" value="1"/>
</dbReference>
<dbReference type="InterPro" id="IPR013032">
    <property type="entry name" value="EGF-like_CS"/>
</dbReference>
<dbReference type="GO" id="GO:1901222">
    <property type="term" value="P:regulation of non-canonical NF-kappaB signal transduction"/>
    <property type="evidence" value="ECO:0007669"/>
    <property type="project" value="UniProtKB-ARBA"/>
</dbReference>
<comment type="caution">
    <text evidence="6">Lacks conserved residue(s) required for the propagation of feature annotation.</text>
</comment>
<dbReference type="CDD" id="cd00054">
    <property type="entry name" value="EGF_CA"/>
    <property type="match status" value="6"/>
</dbReference>
<dbReference type="PROSITE" id="PS00022">
    <property type="entry name" value="EGF_1"/>
    <property type="match status" value="8"/>
</dbReference>
<sequence length="1037" mass="114415">MLSFSVHMWMLWLLYTGTFSDENINGCEQQLCHNGGQCESHSGGFRCVCSQQSQNGRLYGGENCTTALTGCDDNQCENRGICSPLLVNDQHTYTCICLAGFTGPKCQTPTVFSFESRGYKYIETQLLDPEAPLNVTFSFRTARPVGTLLQRRVDDLLLSIELMDGHLCLRSLRGQGSSTLVQELPEYLSNNKWHTVEASLGGEVSLIRLLCDAGSCIRDSSAEIQLLEQASALPEPETVRQSLFIGAVGAIWGSGRAGDETNYPPAFLGCFRDVLVDSHLVLPAVVPEDSDAQENITVGCSDKDKCDDSPCQNRGRCVSQGWRSYVCECHRPYEGNNCAEEYITARFGNKDLGSYAFFSLDNDPGDTVTVSMFIRTRQSSGLLLILANSTSQYLRLWLEEGRVKVQVNNFETLVGQRKVSDGHFHLVTVKVEGMAAMLLLSAQSQGSIPIRPIQVHPGDLVYVGGLPDSRASASFGGYFKGCVQDLRINSKRLQFYPIVTPVESYSLEQLINVSQGCISDNACVVNPCLNGGVCYSIWDDFICNCPPNTAGQRCEEVKWCELSPCPASAVCQPRSQGFEWTICNVLVQVLINYGLSSVTFRVESSILHYRSNGKIKHSLCSVSLSFRTRQSAATLLHAQKDSDYLTVSLLDSHVLMEFQAGADKDSLKVTVQSQGPISDGEWHTVELSKENQTLPTSKWIMAVDRGKIEPSKSKTAAGDLGFLREEADIFLGGLSLDAGVNLSGCLGPVEIGGLLLPFHLDTELNLPRPQEEQFMRINGNDVLRYGCWGASVCEPNPCNNQGVCEDQFDLHHCTCPSEWTGPLCQVPTDTCISSPCIHGNCINLSGGFMCVCEPGYSGLQCELEVDMCENSNCSKGATCLKGFTSYACLCPKNLTGQYCEEKVPEIPWYIENHLLPTLPVSTCMGTRRNYSCFNGGNCSEEDNTCYCLPGFTGQWCEKDVDECASYPCMHGGFCINYVNSFECVCDINYSGKHCQVDVSDFYLYLFLGLWQNLFQLVSYLVIRIDDEPEIDWGFFDN</sequence>
<keyword evidence="5" id="KW-0325">Glycoprotein</keyword>
<dbReference type="InterPro" id="IPR001791">
    <property type="entry name" value="Laminin_G"/>
</dbReference>
<evidence type="ECO:0000313" key="11">
    <source>
        <dbReference type="Proteomes" id="UP000327493"/>
    </source>
</evidence>
<evidence type="ECO:0000256" key="2">
    <source>
        <dbReference type="ARBA" id="ARBA00022729"/>
    </source>
</evidence>
<feature type="domain" description="EGF-like" evidence="9">
    <location>
        <begin position="302"/>
        <end position="339"/>
    </location>
</feature>
<feature type="signal peptide" evidence="7">
    <location>
        <begin position="1"/>
        <end position="20"/>
    </location>
</feature>
<feature type="domain" description="Laminin G" evidence="8">
    <location>
        <begin position="596"/>
        <end position="787"/>
    </location>
</feature>
<feature type="disulfide bond" evidence="6">
    <location>
        <begin position="97"/>
        <end position="106"/>
    </location>
</feature>
<dbReference type="PROSITE" id="PS01187">
    <property type="entry name" value="EGF_CA"/>
    <property type="match status" value="1"/>
</dbReference>
<dbReference type="PROSITE" id="PS01186">
    <property type="entry name" value="EGF_2"/>
    <property type="match status" value="4"/>
</dbReference>
<evidence type="ECO:0000256" key="4">
    <source>
        <dbReference type="ARBA" id="ARBA00023157"/>
    </source>
</evidence>
<feature type="domain" description="EGF-like" evidence="9">
    <location>
        <begin position="959"/>
        <end position="995"/>
    </location>
</feature>
<evidence type="ECO:0000259" key="8">
    <source>
        <dbReference type="PROSITE" id="PS50025"/>
    </source>
</evidence>
<dbReference type="InterPro" id="IPR051022">
    <property type="entry name" value="Notch_Cell-Fate_Det"/>
</dbReference>
<feature type="domain" description="Laminin G" evidence="8">
    <location>
        <begin position="344"/>
        <end position="517"/>
    </location>
</feature>
<dbReference type="InterPro" id="IPR018097">
    <property type="entry name" value="EGF_Ca-bd_CS"/>
</dbReference>
<reference evidence="10 11" key="1">
    <citation type="submission" date="2019-08" db="EMBL/GenBank/DDBJ databases">
        <title>A chromosome-level genome assembly, high-density linkage maps, and genome scans reveal the genomic architecture of hybrid incompatibilities underlying speciation via character displacement in darters (Percidae: Etheostominae).</title>
        <authorList>
            <person name="Moran R.L."/>
            <person name="Catchen J.M."/>
            <person name="Fuller R.C."/>
        </authorList>
    </citation>
    <scope>NUCLEOTIDE SEQUENCE [LARGE SCALE GENOMIC DNA]</scope>
    <source>
        <strain evidence="10">EspeVRDwgs_2016</strain>
        <tissue evidence="10">Muscle</tissue>
    </source>
</reference>
<keyword evidence="1 6" id="KW-0245">EGF-like domain</keyword>
<feature type="domain" description="EGF-like" evidence="9">
    <location>
        <begin position="67"/>
        <end position="107"/>
    </location>
</feature>
<dbReference type="PROSITE" id="PS50026">
    <property type="entry name" value="EGF_3"/>
    <property type="match status" value="9"/>
</dbReference>
<comment type="caution">
    <text evidence="10">The sequence shown here is derived from an EMBL/GenBank/DDBJ whole genome shotgun (WGS) entry which is preliminary data.</text>
</comment>
<accession>A0A5J5D385</accession>
<dbReference type="FunFam" id="2.10.25.10:FF:000282">
    <property type="entry name" value="Crumbs cell polarity complex component 2"/>
    <property type="match status" value="1"/>
</dbReference>
<keyword evidence="11" id="KW-1185">Reference proteome</keyword>
<dbReference type="GO" id="GO:0060218">
    <property type="term" value="P:hematopoietic stem cell differentiation"/>
    <property type="evidence" value="ECO:0007669"/>
    <property type="project" value="UniProtKB-ARBA"/>
</dbReference>
<dbReference type="Pfam" id="PF02210">
    <property type="entry name" value="Laminin_G_2"/>
    <property type="match status" value="3"/>
</dbReference>
<feature type="disulfide bond" evidence="6">
    <location>
        <begin position="890"/>
        <end position="899"/>
    </location>
</feature>
<dbReference type="SMART" id="SM00181">
    <property type="entry name" value="EGF"/>
    <property type="match status" value="9"/>
</dbReference>
<feature type="disulfide bond" evidence="6">
    <location>
        <begin position="947"/>
        <end position="956"/>
    </location>
</feature>
<evidence type="ECO:0008006" key="12">
    <source>
        <dbReference type="Google" id="ProtNLM"/>
    </source>
</evidence>
<feature type="domain" description="EGF-like" evidence="9">
    <location>
        <begin position="789"/>
        <end position="825"/>
    </location>
</feature>
<feature type="disulfide bond" evidence="6">
    <location>
        <begin position="815"/>
        <end position="824"/>
    </location>
</feature>
<dbReference type="PANTHER" id="PTHR24049">
    <property type="entry name" value="CRUMBS FAMILY MEMBER"/>
    <property type="match status" value="1"/>
</dbReference>
<dbReference type="GO" id="GO:0048731">
    <property type="term" value="P:system development"/>
    <property type="evidence" value="ECO:0007669"/>
    <property type="project" value="UniProtKB-ARBA"/>
</dbReference>
<dbReference type="SUPFAM" id="SSF57196">
    <property type="entry name" value="EGF/Laminin"/>
    <property type="match status" value="2"/>
</dbReference>
<evidence type="ECO:0000256" key="3">
    <source>
        <dbReference type="ARBA" id="ARBA00022737"/>
    </source>
</evidence>
<name>A0A5J5D385_9PERO</name>
<dbReference type="InterPro" id="IPR009030">
    <property type="entry name" value="Growth_fac_rcpt_cys_sf"/>
</dbReference>
<dbReference type="GO" id="GO:0007157">
    <property type="term" value="P:heterophilic cell-cell adhesion via plasma membrane cell adhesion molecules"/>
    <property type="evidence" value="ECO:0007669"/>
    <property type="project" value="TreeGrafter"/>
</dbReference>
<feature type="chain" id="PRO_5023808839" description="Crumbs cell polarity complex component 1" evidence="7">
    <location>
        <begin position="21"/>
        <end position="1037"/>
    </location>
</feature>
<dbReference type="SMART" id="SM00179">
    <property type="entry name" value="EGF_CA"/>
    <property type="match status" value="8"/>
</dbReference>
<gene>
    <name evidence="10" type="ORF">FQN60_016212</name>
</gene>
<dbReference type="FunFam" id="2.10.25.10:FF:000348">
    <property type="entry name" value="Crumbs 1, cell polarity complex component"/>
    <property type="match status" value="1"/>
</dbReference>
<feature type="domain" description="EGF-like" evidence="9">
    <location>
        <begin position="23"/>
        <end position="65"/>
    </location>
</feature>
<dbReference type="PROSITE" id="PS50025">
    <property type="entry name" value="LAM_G_DOMAIN"/>
    <property type="match status" value="3"/>
</dbReference>
<dbReference type="Pfam" id="PF00008">
    <property type="entry name" value="EGF"/>
    <property type="match status" value="6"/>
</dbReference>
<keyword evidence="3" id="KW-0677">Repeat</keyword>
<dbReference type="SMART" id="SM00282">
    <property type="entry name" value="LamG"/>
    <property type="match status" value="3"/>
</dbReference>
<dbReference type="GO" id="GO:0005886">
    <property type="term" value="C:plasma membrane"/>
    <property type="evidence" value="ECO:0007669"/>
    <property type="project" value="UniProtKB-ARBA"/>
</dbReference>
<dbReference type="Pfam" id="PF12661">
    <property type="entry name" value="hEGF"/>
    <property type="match status" value="1"/>
</dbReference>
<dbReference type="InterPro" id="IPR001881">
    <property type="entry name" value="EGF-like_Ca-bd_dom"/>
</dbReference>
<dbReference type="GO" id="GO:0045597">
    <property type="term" value="P:positive regulation of cell differentiation"/>
    <property type="evidence" value="ECO:0007669"/>
    <property type="project" value="UniProtKB-ARBA"/>
</dbReference>
<feature type="disulfide bond" evidence="6">
    <location>
        <begin position="545"/>
        <end position="554"/>
    </location>
</feature>
<protein>
    <recommendedName>
        <fullName evidence="12">Crumbs cell polarity complex component 1</fullName>
    </recommendedName>
</protein>
<dbReference type="InterPro" id="IPR013320">
    <property type="entry name" value="ConA-like_dom_sf"/>
</dbReference>
<dbReference type="CDD" id="cd00110">
    <property type="entry name" value="LamG"/>
    <property type="match status" value="3"/>
</dbReference>
<dbReference type="GO" id="GO:0045197">
    <property type="term" value="P:establishment or maintenance of epithelial cell apical/basal polarity"/>
    <property type="evidence" value="ECO:0007669"/>
    <property type="project" value="TreeGrafter"/>
</dbReference>
<dbReference type="InterPro" id="IPR000742">
    <property type="entry name" value="EGF"/>
</dbReference>